<reference evidence="2" key="1">
    <citation type="submission" date="2023-10" db="EMBL/GenBank/DDBJ databases">
        <authorList>
            <person name="Chen Y."/>
            <person name="Shah S."/>
            <person name="Dougan E. K."/>
            <person name="Thang M."/>
            <person name="Chan C."/>
        </authorList>
    </citation>
    <scope>NUCLEOTIDE SEQUENCE [LARGE SCALE GENOMIC DNA]</scope>
</reference>
<gene>
    <name evidence="2" type="ORF">PCOR1329_LOCUS3213</name>
</gene>
<evidence type="ECO:0000256" key="1">
    <source>
        <dbReference type="SAM" id="MobiDB-lite"/>
    </source>
</evidence>
<feature type="region of interest" description="Disordered" evidence="1">
    <location>
        <begin position="513"/>
        <end position="535"/>
    </location>
</feature>
<comment type="caution">
    <text evidence="2">The sequence shown here is derived from an EMBL/GenBank/DDBJ whole genome shotgun (WGS) entry which is preliminary data.</text>
</comment>
<sequence length="873" mass="96213">LCFHGIQGFGFGLYIARYQEWIAESGGCFHDSERGLGCAFPRKARKIESWDQIFIEYETQTFYTAADWVDPCKQFWKCNQTDEDWGLGEVGFAIPKLRPDLTFDDARFDAKYQETHTVSDNFSQQRSVPRPIQAGSDPAAAAANGGNQEVKQEQEACDRTETALVQETIETAIGAKQAVNIQAQWQHRLILRQLNLGPGSVVVIGSVYMTHSMGIVDDNEVLATFKHEMKALDDAPLDPHTPVTVEFEGPWHRPYVREQLSFDDKIKQRHQAAERQACTIFDIPSDKEGDSCGRAKGLKRRRAAMLDKVQELTTYTDTCDTMAWRSFARMLGGGLCGWAPGQQTADPTGLAAVAWRPKKQFREQHRRGLEAKLQELPDPITSTEVLETKDAAAKYQDWKSFCTKALAGNCKIAHAVIEPRLREDTPALPAAEQILDDWNLLRVAESRQNDPHPATWKAEWKLNPVLAEDFLGVLPSFPSKTALGRDSLHPRPFGKMPREILQRAADILSSREQQAEASPLPTITHASLPRPTGGTRPIGLRCTLARPVEQDPPAHGPTVGAGCRCFTVLGAGHGDSSTPSQLRAQPASVLCQGKSGPTEASGTIVAGRSCATGISKLMMLALLRDMATSIPPCRSINLIDDLTSHVVGGHPTSVRHSIQAHRKVARYMAQVHLPINWGKTRFMTSNPKALQVFLEDPDWDLTLDQHVDAHKDLGGDSSNGKQRRPPTVLQRASEAKKMTSKLSRLGTGAAISRVCRTGPLAKAIWGSSINGLADTAIRKLRVQAATAAGPVHPGCALGFRFLLDRFLARKDPLEVTTVQVAKDFVNIICNRQVSWDVIQASSQDGLEVLRSRNRWLKVKHPIAALTVSLDRIG</sequence>
<feature type="non-terminal residue" evidence="2">
    <location>
        <position position="1"/>
    </location>
</feature>
<keyword evidence="3" id="KW-1185">Reference proteome</keyword>
<dbReference type="EMBL" id="CAUYUJ010000820">
    <property type="protein sequence ID" value="CAK0792718.1"/>
    <property type="molecule type" value="Genomic_DNA"/>
</dbReference>
<evidence type="ECO:0000313" key="2">
    <source>
        <dbReference type="EMBL" id="CAK0792718.1"/>
    </source>
</evidence>
<organism evidence="2 3">
    <name type="scientific">Prorocentrum cordatum</name>
    <dbReference type="NCBI Taxonomy" id="2364126"/>
    <lineage>
        <taxon>Eukaryota</taxon>
        <taxon>Sar</taxon>
        <taxon>Alveolata</taxon>
        <taxon>Dinophyceae</taxon>
        <taxon>Prorocentrales</taxon>
        <taxon>Prorocentraceae</taxon>
        <taxon>Prorocentrum</taxon>
    </lineage>
</organism>
<dbReference type="Proteomes" id="UP001189429">
    <property type="component" value="Unassembled WGS sequence"/>
</dbReference>
<proteinExistence type="predicted"/>
<evidence type="ECO:0000313" key="3">
    <source>
        <dbReference type="Proteomes" id="UP001189429"/>
    </source>
</evidence>
<accession>A0ABN9PID7</accession>
<name>A0ABN9PID7_9DINO</name>
<feature type="region of interest" description="Disordered" evidence="1">
    <location>
        <begin position="119"/>
        <end position="148"/>
    </location>
</feature>
<protein>
    <submittedName>
        <fullName evidence="2">Uncharacterized protein</fullName>
    </submittedName>
</protein>
<feature type="region of interest" description="Disordered" evidence="1">
    <location>
        <begin position="710"/>
        <end position="733"/>
    </location>
</feature>